<dbReference type="Gene3D" id="3.40.50.1000">
    <property type="entry name" value="HAD superfamily/HAD-like"/>
    <property type="match status" value="1"/>
</dbReference>
<comment type="caution">
    <text evidence="1">The sequence shown here is derived from an EMBL/GenBank/DDBJ whole genome shotgun (WGS) entry which is preliminary data.</text>
</comment>
<dbReference type="Proteomes" id="UP000799444">
    <property type="component" value="Unassembled WGS sequence"/>
</dbReference>
<dbReference type="PANTHER" id="PTHR28181">
    <property type="entry name" value="UPF0655 PROTEIN YCR015C"/>
    <property type="match status" value="1"/>
</dbReference>
<reference evidence="1" key="1">
    <citation type="journal article" date="2020" name="Stud. Mycol.">
        <title>101 Dothideomycetes genomes: a test case for predicting lifestyles and emergence of pathogens.</title>
        <authorList>
            <person name="Haridas S."/>
            <person name="Albert R."/>
            <person name="Binder M."/>
            <person name="Bloem J."/>
            <person name="Labutti K."/>
            <person name="Salamov A."/>
            <person name="Andreopoulos B."/>
            <person name="Baker S."/>
            <person name="Barry K."/>
            <person name="Bills G."/>
            <person name="Bluhm B."/>
            <person name="Cannon C."/>
            <person name="Castanera R."/>
            <person name="Culley D."/>
            <person name="Daum C."/>
            <person name="Ezra D."/>
            <person name="Gonzalez J."/>
            <person name="Henrissat B."/>
            <person name="Kuo A."/>
            <person name="Liang C."/>
            <person name="Lipzen A."/>
            <person name="Lutzoni F."/>
            <person name="Magnuson J."/>
            <person name="Mondo S."/>
            <person name="Nolan M."/>
            <person name="Ohm R."/>
            <person name="Pangilinan J."/>
            <person name="Park H.-J."/>
            <person name="Ramirez L."/>
            <person name="Alfaro M."/>
            <person name="Sun H."/>
            <person name="Tritt A."/>
            <person name="Yoshinaga Y."/>
            <person name="Zwiers L.-H."/>
            <person name="Turgeon B."/>
            <person name="Goodwin S."/>
            <person name="Spatafora J."/>
            <person name="Crous P."/>
            <person name="Grigoriev I."/>
        </authorList>
    </citation>
    <scope>NUCLEOTIDE SEQUENCE</scope>
    <source>
        <strain evidence="1">CBS 125425</strain>
    </source>
</reference>
<sequence>MSLEDKSHVAETGEASKGFLNAIRRGPNHWMLDWDGTLTRRDTLDALVNIAKEFKPEQDVSSQWNNCVQAYLSDYEAAIETHALKEKPPTTIDGEVKLLKALEDVERNSVARVSASGIFRDLDSAALHLGAKQAVQEGRVQMRKGWNDFLMFIESRNDSTDRLVDRVDIISVNWSQRFIASCLRAAGGGRSLKIYANELEGLSEDVLSTGVIGSKSTHTIISSGDKREYMGYLTRQAGALSTIYVGDSWTDFECLMDATVGICVRDTPMTSSQKKLDEAFQRLGISCPHIDQLKEVSGKRCTIAWVKDFNEIRRWLGD</sequence>
<evidence type="ECO:0000313" key="1">
    <source>
        <dbReference type="EMBL" id="KAF2740514.1"/>
    </source>
</evidence>
<organism evidence="1 2">
    <name type="scientific">Polyplosphaeria fusca</name>
    <dbReference type="NCBI Taxonomy" id="682080"/>
    <lineage>
        <taxon>Eukaryota</taxon>
        <taxon>Fungi</taxon>
        <taxon>Dikarya</taxon>
        <taxon>Ascomycota</taxon>
        <taxon>Pezizomycotina</taxon>
        <taxon>Dothideomycetes</taxon>
        <taxon>Pleosporomycetidae</taxon>
        <taxon>Pleosporales</taxon>
        <taxon>Tetraplosphaeriaceae</taxon>
        <taxon>Polyplosphaeria</taxon>
    </lineage>
</organism>
<dbReference type="EMBL" id="ML996100">
    <property type="protein sequence ID" value="KAF2740514.1"/>
    <property type="molecule type" value="Genomic_DNA"/>
</dbReference>
<accession>A0A9P4R7U3</accession>
<gene>
    <name evidence="1" type="ORF">EJ04DRAFT_424959</name>
</gene>
<protein>
    <recommendedName>
        <fullName evidence="3">Haloacid dehalogenase-like hydrolase</fullName>
    </recommendedName>
</protein>
<dbReference type="OrthoDB" id="10255128at2759"/>
<proteinExistence type="predicted"/>
<dbReference type="InterPro" id="IPR023214">
    <property type="entry name" value="HAD_sf"/>
</dbReference>
<name>A0A9P4R7U3_9PLEO</name>
<evidence type="ECO:0000313" key="2">
    <source>
        <dbReference type="Proteomes" id="UP000799444"/>
    </source>
</evidence>
<dbReference type="InterPro" id="IPR036412">
    <property type="entry name" value="HAD-like_sf"/>
</dbReference>
<keyword evidence="2" id="KW-1185">Reference proteome</keyword>
<evidence type="ECO:0008006" key="3">
    <source>
        <dbReference type="Google" id="ProtNLM"/>
    </source>
</evidence>
<dbReference type="AlphaFoldDB" id="A0A9P4R7U3"/>
<dbReference type="SUPFAM" id="SSF56784">
    <property type="entry name" value="HAD-like"/>
    <property type="match status" value="1"/>
</dbReference>
<dbReference type="PANTHER" id="PTHR28181:SF1">
    <property type="entry name" value="COLD TOLERANCE PROTEIN 1"/>
    <property type="match status" value="1"/>
</dbReference>
<dbReference type="InterPro" id="IPR050849">
    <property type="entry name" value="HAD-like_hydrolase_phosphatase"/>
</dbReference>